<evidence type="ECO:0000256" key="1">
    <source>
        <dbReference type="ARBA" id="ARBA00008494"/>
    </source>
</evidence>
<feature type="compositionally biased region" description="Polar residues" evidence="3">
    <location>
        <begin position="333"/>
        <end position="351"/>
    </location>
</feature>
<gene>
    <name evidence="4" type="ORF">BDY17DRAFT_314691</name>
</gene>
<dbReference type="Proteomes" id="UP000799767">
    <property type="component" value="Unassembled WGS sequence"/>
</dbReference>
<dbReference type="Gene3D" id="3.70.10.10">
    <property type="match status" value="1"/>
</dbReference>
<feature type="region of interest" description="Disordered" evidence="3">
    <location>
        <begin position="288"/>
        <end position="380"/>
    </location>
</feature>
<dbReference type="GO" id="GO:0030896">
    <property type="term" value="C:checkpoint clamp complex"/>
    <property type="evidence" value="ECO:0007669"/>
    <property type="project" value="UniProtKB-UniRule"/>
</dbReference>
<evidence type="ECO:0000256" key="2">
    <source>
        <dbReference type="PIRNR" id="PIRNR009303"/>
    </source>
</evidence>
<evidence type="ECO:0000313" key="5">
    <source>
        <dbReference type="Proteomes" id="UP000799767"/>
    </source>
</evidence>
<dbReference type="GO" id="GO:0031573">
    <property type="term" value="P:mitotic intra-S DNA damage checkpoint signaling"/>
    <property type="evidence" value="ECO:0007669"/>
    <property type="project" value="TreeGrafter"/>
</dbReference>
<dbReference type="PIRSF" id="PIRSF009303">
    <property type="entry name" value="Cell_cycle_RAD9"/>
    <property type="match status" value="1"/>
</dbReference>
<dbReference type="InterPro" id="IPR026584">
    <property type="entry name" value="Rad9"/>
</dbReference>
<comment type="similarity">
    <text evidence="1 2">Belongs to the rad9 family.</text>
</comment>
<dbReference type="EMBL" id="MU001631">
    <property type="protein sequence ID" value="KAF2487848.1"/>
    <property type="molecule type" value="Genomic_DNA"/>
</dbReference>
<dbReference type="OrthoDB" id="60092at2759"/>
<dbReference type="GeneID" id="54476847"/>
<dbReference type="InterPro" id="IPR007268">
    <property type="entry name" value="Rad9/Ddc1"/>
</dbReference>
<feature type="region of interest" description="Disordered" evidence="3">
    <location>
        <begin position="405"/>
        <end position="441"/>
    </location>
</feature>
<sequence>MAILTFSLSPEATSKIYESLICLAKFGESVSLEARSDKLTIAALNLSRTAYAAFALDKKTFFLDYRFVATSAKGGDKFTCQLLNKALQSVFKGRATDSRGRETSVERCDVSIQDQPDKTECRIIVKMLCKQGVTKTYKLAYESVEVMHALFDRTAATQGWKISARVLREYIEYFGPKTEQLDLLAQDGKAIFTSFTEKIQNGKEVLKQPLETAIAIHTEDFEDFHVQEKMHITISVKDFKAIVTHAETMRGSISARFSFPTRPLQFSYQNSGMHCEFTLATTGDYRASSSAPNAQFVSNRSRSRQASAAPTQSPSRSASEMPPPARPIAAKTFGSQSQQTSINARSRQEQPSADDRGSKTLFVSQDNEDTTWDPPNFEQDEDEEMLGWDASNEHPSASFHATIRDSGTAVPSQRQQASYADFDSQGLEPTQRLSQLHGMFD</sequence>
<dbReference type="SUPFAM" id="SSF55979">
    <property type="entry name" value="DNA clamp"/>
    <property type="match status" value="1"/>
</dbReference>
<feature type="compositionally biased region" description="Polar residues" evidence="3">
    <location>
        <begin position="409"/>
        <end position="418"/>
    </location>
</feature>
<protein>
    <recommendedName>
        <fullName evidence="2">DNA repair protein rad9</fullName>
    </recommendedName>
</protein>
<dbReference type="PANTHER" id="PTHR15237">
    <property type="entry name" value="DNA REPAIR PROTEIN RAD9"/>
    <property type="match status" value="1"/>
</dbReference>
<dbReference type="GO" id="GO:0000076">
    <property type="term" value="P:DNA replication checkpoint signaling"/>
    <property type="evidence" value="ECO:0007669"/>
    <property type="project" value="TreeGrafter"/>
</dbReference>
<dbReference type="Pfam" id="PF04139">
    <property type="entry name" value="Rad9"/>
    <property type="match status" value="1"/>
</dbReference>
<feature type="compositionally biased region" description="Low complexity" evidence="3">
    <location>
        <begin position="304"/>
        <end position="319"/>
    </location>
</feature>
<feature type="compositionally biased region" description="Polar residues" evidence="3">
    <location>
        <begin position="288"/>
        <end position="299"/>
    </location>
</feature>
<accession>A0A6A6Q5X8</accession>
<dbReference type="PANTHER" id="PTHR15237:SF0">
    <property type="entry name" value="CELL CYCLE CHECKPOINT CONTROL PROTEIN"/>
    <property type="match status" value="1"/>
</dbReference>
<dbReference type="AlphaFoldDB" id="A0A6A6Q5X8"/>
<dbReference type="InterPro" id="IPR046938">
    <property type="entry name" value="DNA_clamp_sf"/>
</dbReference>
<dbReference type="GO" id="GO:0071479">
    <property type="term" value="P:cellular response to ionizing radiation"/>
    <property type="evidence" value="ECO:0007669"/>
    <property type="project" value="TreeGrafter"/>
</dbReference>
<keyword evidence="5" id="KW-1185">Reference proteome</keyword>
<proteinExistence type="inferred from homology"/>
<comment type="function">
    <text evidence="2">Acts in DNA repair and mutagenesis. Involved in promoting resistance to ionizing radiation and UV light, as well as regulating cell cycle progression after irradiation.</text>
</comment>
<reference evidence="4" key="1">
    <citation type="journal article" date="2020" name="Stud. Mycol.">
        <title>101 Dothideomycetes genomes: a test case for predicting lifestyles and emergence of pathogens.</title>
        <authorList>
            <person name="Haridas S."/>
            <person name="Albert R."/>
            <person name="Binder M."/>
            <person name="Bloem J."/>
            <person name="Labutti K."/>
            <person name="Salamov A."/>
            <person name="Andreopoulos B."/>
            <person name="Baker S."/>
            <person name="Barry K."/>
            <person name="Bills G."/>
            <person name="Bluhm B."/>
            <person name="Cannon C."/>
            <person name="Castanera R."/>
            <person name="Culley D."/>
            <person name="Daum C."/>
            <person name="Ezra D."/>
            <person name="Gonzalez J."/>
            <person name="Henrissat B."/>
            <person name="Kuo A."/>
            <person name="Liang C."/>
            <person name="Lipzen A."/>
            <person name="Lutzoni F."/>
            <person name="Magnuson J."/>
            <person name="Mondo S."/>
            <person name="Nolan M."/>
            <person name="Ohm R."/>
            <person name="Pangilinan J."/>
            <person name="Park H.-J."/>
            <person name="Ramirez L."/>
            <person name="Alfaro M."/>
            <person name="Sun H."/>
            <person name="Tritt A."/>
            <person name="Yoshinaga Y."/>
            <person name="Zwiers L.-H."/>
            <person name="Turgeon B."/>
            <person name="Goodwin S."/>
            <person name="Spatafora J."/>
            <person name="Crous P."/>
            <person name="Grigoriev I."/>
        </authorList>
    </citation>
    <scope>NUCLEOTIDE SEQUENCE</scope>
    <source>
        <strain evidence="4">CBS 113389</strain>
    </source>
</reference>
<evidence type="ECO:0000256" key="3">
    <source>
        <dbReference type="SAM" id="MobiDB-lite"/>
    </source>
</evidence>
<evidence type="ECO:0000313" key="4">
    <source>
        <dbReference type="EMBL" id="KAF2487848.1"/>
    </source>
</evidence>
<dbReference type="RefSeq" id="XP_033594417.1">
    <property type="nucleotide sequence ID" value="XM_033735845.1"/>
</dbReference>
<name>A0A6A6Q5X8_9PEZI</name>
<keyword evidence="2" id="KW-0227">DNA damage</keyword>
<dbReference type="GO" id="GO:0006281">
    <property type="term" value="P:DNA repair"/>
    <property type="evidence" value="ECO:0007669"/>
    <property type="project" value="UniProtKB-UniRule"/>
</dbReference>
<organism evidence="4 5">
    <name type="scientific">Neohortaea acidophila</name>
    <dbReference type="NCBI Taxonomy" id="245834"/>
    <lineage>
        <taxon>Eukaryota</taxon>
        <taxon>Fungi</taxon>
        <taxon>Dikarya</taxon>
        <taxon>Ascomycota</taxon>
        <taxon>Pezizomycotina</taxon>
        <taxon>Dothideomycetes</taxon>
        <taxon>Dothideomycetidae</taxon>
        <taxon>Mycosphaerellales</taxon>
        <taxon>Teratosphaeriaceae</taxon>
        <taxon>Neohortaea</taxon>
    </lineage>
</organism>